<keyword evidence="1 5" id="KW-0963">Cytoplasm</keyword>
<dbReference type="PANTHER" id="PTHR33692:SF1">
    <property type="entry name" value="RIBOSOME MATURATION FACTOR RIMM"/>
    <property type="match status" value="1"/>
</dbReference>
<evidence type="ECO:0000256" key="4">
    <source>
        <dbReference type="ARBA" id="ARBA00023186"/>
    </source>
</evidence>
<evidence type="ECO:0000259" key="7">
    <source>
        <dbReference type="Pfam" id="PF24986"/>
    </source>
</evidence>
<dbReference type="Proteomes" id="UP001595607">
    <property type="component" value="Unassembled WGS sequence"/>
</dbReference>
<comment type="function">
    <text evidence="5">An accessory protein needed during the final step in the assembly of 30S ribosomal subunit, possibly for assembly of the head region. Essential for efficient processing of 16S rRNA. May be needed both before and after RbfA during the maturation of 16S rRNA. It has affinity for free ribosomal 30S subunits but not for 70S ribosomes.</text>
</comment>
<organism evidence="8 9">
    <name type="scientific">Parvularcula lutaonensis</name>
    <dbReference type="NCBI Taxonomy" id="491923"/>
    <lineage>
        <taxon>Bacteria</taxon>
        <taxon>Pseudomonadati</taxon>
        <taxon>Pseudomonadota</taxon>
        <taxon>Alphaproteobacteria</taxon>
        <taxon>Parvularculales</taxon>
        <taxon>Parvularculaceae</taxon>
        <taxon>Parvularcula</taxon>
    </lineage>
</organism>
<dbReference type="SUPFAM" id="SSF50346">
    <property type="entry name" value="PRC-barrel domain"/>
    <property type="match status" value="1"/>
</dbReference>
<keyword evidence="2 5" id="KW-0690">Ribosome biogenesis</keyword>
<dbReference type="Gene3D" id="2.40.30.60">
    <property type="entry name" value="RimM"/>
    <property type="match status" value="1"/>
</dbReference>
<dbReference type="Pfam" id="PF24986">
    <property type="entry name" value="PRC_RimM"/>
    <property type="match status" value="1"/>
</dbReference>
<feature type="domain" description="Ribosome maturation factor RimM PRC barrel" evidence="7">
    <location>
        <begin position="94"/>
        <end position="159"/>
    </location>
</feature>
<dbReference type="PANTHER" id="PTHR33692">
    <property type="entry name" value="RIBOSOME MATURATION FACTOR RIMM"/>
    <property type="match status" value="1"/>
</dbReference>
<evidence type="ECO:0000313" key="9">
    <source>
        <dbReference type="Proteomes" id="UP001595607"/>
    </source>
</evidence>
<keyword evidence="9" id="KW-1185">Reference proteome</keyword>
<keyword evidence="4 5" id="KW-0143">Chaperone</keyword>
<dbReference type="EMBL" id="JBHRVA010000002">
    <property type="protein sequence ID" value="MFC3301959.1"/>
    <property type="molecule type" value="Genomic_DNA"/>
</dbReference>
<protein>
    <recommendedName>
        <fullName evidence="5">Ribosome maturation factor RimM</fullName>
    </recommendedName>
</protein>
<dbReference type="HAMAP" id="MF_00014">
    <property type="entry name" value="Ribosome_mat_RimM"/>
    <property type="match status" value="1"/>
</dbReference>
<dbReference type="InterPro" id="IPR009000">
    <property type="entry name" value="Transl_B-barrel_sf"/>
</dbReference>
<comment type="similarity">
    <text evidence="5">Belongs to the RimM family.</text>
</comment>
<accession>A0ABV7M930</accession>
<dbReference type="RefSeq" id="WP_189573903.1">
    <property type="nucleotide sequence ID" value="NZ_BMXU01000001.1"/>
</dbReference>
<dbReference type="SUPFAM" id="SSF50447">
    <property type="entry name" value="Translation proteins"/>
    <property type="match status" value="1"/>
</dbReference>
<evidence type="ECO:0000313" key="8">
    <source>
        <dbReference type="EMBL" id="MFC3301959.1"/>
    </source>
</evidence>
<evidence type="ECO:0000256" key="1">
    <source>
        <dbReference type="ARBA" id="ARBA00022490"/>
    </source>
</evidence>
<dbReference type="InterPro" id="IPR011033">
    <property type="entry name" value="PRC_barrel-like_sf"/>
</dbReference>
<dbReference type="InterPro" id="IPR011961">
    <property type="entry name" value="RimM"/>
</dbReference>
<dbReference type="NCBIfam" id="TIGR02273">
    <property type="entry name" value="16S_RimM"/>
    <property type="match status" value="1"/>
</dbReference>
<feature type="domain" description="RimM N-terminal" evidence="6">
    <location>
        <begin position="2"/>
        <end position="80"/>
    </location>
</feature>
<evidence type="ECO:0000256" key="2">
    <source>
        <dbReference type="ARBA" id="ARBA00022517"/>
    </source>
</evidence>
<dbReference type="InterPro" id="IPR036976">
    <property type="entry name" value="RimM_N_sf"/>
</dbReference>
<dbReference type="InterPro" id="IPR002676">
    <property type="entry name" value="RimM_N"/>
</dbReference>
<comment type="domain">
    <text evidence="5">The PRC barrel domain binds ribosomal protein uS19.</text>
</comment>
<comment type="caution">
    <text evidence="8">The sequence shown here is derived from an EMBL/GenBank/DDBJ whole genome shotgun (WGS) entry which is preliminary data.</text>
</comment>
<evidence type="ECO:0000259" key="6">
    <source>
        <dbReference type="Pfam" id="PF01782"/>
    </source>
</evidence>
<reference evidence="9" key="1">
    <citation type="journal article" date="2019" name="Int. J. Syst. Evol. Microbiol.">
        <title>The Global Catalogue of Microorganisms (GCM) 10K type strain sequencing project: providing services to taxonomists for standard genome sequencing and annotation.</title>
        <authorList>
            <consortium name="The Broad Institute Genomics Platform"/>
            <consortium name="The Broad Institute Genome Sequencing Center for Infectious Disease"/>
            <person name="Wu L."/>
            <person name="Ma J."/>
        </authorList>
    </citation>
    <scope>NUCLEOTIDE SEQUENCE [LARGE SCALE GENOMIC DNA]</scope>
    <source>
        <strain evidence="9">KCTC 22245</strain>
    </source>
</reference>
<keyword evidence="3 5" id="KW-0698">rRNA processing</keyword>
<evidence type="ECO:0000256" key="3">
    <source>
        <dbReference type="ARBA" id="ARBA00022552"/>
    </source>
</evidence>
<gene>
    <name evidence="5 8" type="primary">rimM</name>
    <name evidence="8" type="ORF">ACFONP_04365</name>
</gene>
<sequence length="169" mass="18151">MVAQFAGPHGVRGEFKLRSYTEEPRDVFTYGPLTSPNGAVLRPSFVRELKPGVFLCRDKGISSPEQTAPFKGALLSVPRSVLPEAEDEDDFYVADLIGLEARSEDGTVLGKVRAVPNHGAGDIVEVKCKGGFVLVPFTKEAVPEVNIDGGYIVIVPPEDDPDAPRGEDA</sequence>
<comment type="subcellular location">
    <subcellularLocation>
        <location evidence="5">Cytoplasm</location>
    </subcellularLocation>
</comment>
<comment type="subunit">
    <text evidence="5">Binds ribosomal protein uS19.</text>
</comment>
<dbReference type="Pfam" id="PF01782">
    <property type="entry name" value="RimM"/>
    <property type="match status" value="1"/>
</dbReference>
<dbReference type="InterPro" id="IPR056792">
    <property type="entry name" value="PRC_RimM"/>
</dbReference>
<name>A0ABV7M930_9PROT</name>
<dbReference type="Gene3D" id="2.30.30.240">
    <property type="entry name" value="PRC-barrel domain"/>
    <property type="match status" value="1"/>
</dbReference>
<evidence type="ECO:0000256" key="5">
    <source>
        <dbReference type="HAMAP-Rule" id="MF_00014"/>
    </source>
</evidence>
<proteinExistence type="inferred from homology"/>